<keyword evidence="3" id="KW-1185">Reference proteome</keyword>
<protein>
    <submittedName>
        <fullName evidence="2">Uncharacterized protein</fullName>
    </submittedName>
</protein>
<accession>A0A4Y9XM57</accession>
<keyword evidence="1" id="KW-1133">Transmembrane helix</keyword>
<feature type="transmembrane region" description="Helical" evidence="1">
    <location>
        <begin position="20"/>
        <end position="39"/>
    </location>
</feature>
<name>A0A4Y9XM57_9AGAM</name>
<organism evidence="2 3">
    <name type="scientific">Dentipellis fragilis</name>
    <dbReference type="NCBI Taxonomy" id="205917"/>
    <lineage>
        <taxon>Eukaryota</taxon>
        <taxon>Fungi</taxon>
        <taxon>Dikarya</taxon>
        <taxon>Basidiomycota</taxon>
        <taxon>Agaricomycotina</taxon>
        <taxon>Agaricomycetes</taxon>
        <taxon>Russulales</taxon>
        <taxon>Hericiaceae</taxon>
        <taxon>Dentipellis</taxon>
    </lineage>
</organism>
<keyword evidence="1" id="KW-0812">Transmembrane</keyword>
<dbReference type="EMBL" id="SEOQ01001690">
    <property type="protein sequence ID" value="TFY50828.1"/>
    <property type="molecule type" value="Genomic_DNA"/>
</dbReference>
<keyword evidence="1" id="KW-0472">Membrane</keyword>
<evidence type="ECO:0000313" key="2">
    <source>
        <dbReference type="EMBL" id="TFY50828.1"/>
    </source>
</evidence>
<proteinExistence type="predicted"/>
<dbReference type="AlphaFoldDB" id="A0A4Y9XM57"/>
<dbReference type="Proteomes" id="UP000298327">
    <property type="component" value="Unassembled WGS sequence"/>
</dbReference>
<evidence type="ECO:0000256" key="1">
    <source>
        <dbReference type="SAM" id="Phobius"/>
    </source>
</evidence>
<reference evidence="2 3" key="1">
    <citation type="submission" date="2019-02" db="EMBL/GenBank/DDBJ databases">
        <title>Genome sequencing of the rare red list fungi Dentipellis fragilis.</title>
        <authorList>
            <person name="Buettner E."/>
            <person name="Kellner H."/>
        </authorList>
    </citation>
    <scope>NUCLEOTIDE SEQUENCE [LARGE SCALE GENOMIC DNA]</scope>
    <source>
        <strain evidence="2 3">DSM 105465</strain>
    </source>
</reference>
<comment type="caution">
    <text evidence="2">The sequence shown here is derived from an EMBL/GenBank/DDBJ whole genome shotgun (WGS) entry which is preliminary data.</text>
</comment>
<gene>
    <name evidence="2" type="ORF">EVG20_g11308</name>
</gene>
<sequence>MDESSRKARFQDREFLVMQAFSWFIFLIAQMTLVPHGVWNTPASRPPLSRFSLYALPAGPPRRPTPSSSIRGCSVML</sequence>
<evidence type="ECO:0000313" key="3">
    <source>
        <dbReference type="Proteomes" id="UP000298327"/>
    </source>
</evidence>